<accession>A0A2V1ECN7</accession>
<dbReference type="SUPFAM" id="SSF57959">
    <property type="entry name" value="Leucine zipper domain"/>
    <property type="match status" value="1"/>
</dbReference>
<evidence type="ECO:0008006" key="5">
    <source>
        <dbReference type="Google" id="ProtNLM"/>
    </source>
</evidence>
<proteinExistence type="predicted"/>
<dbReference type="PANTHER" id="PTHR37012:SF2">
    <property type="entry name" value="BZIP DOMAIN-CONTAINING PROTEIN-RELATED"/>
    <property type="match status" value="1"/>
</dbReference>
<dbReference type="Proteomes" id="UP000244855">
    <property type="component" value="Unassembled WGS sequence"/>
</dbReference>
<evidence type="ECO:0000256" key="2">
    <source>
        <dbReference type="SAM" id="MobiDB-lite"/>
    </source>
</evidence>
<evidence type="ECO:0000256" key="1">
    <source>
        <dbReference type="SAM" id="Coils"/>
    </source>
</evidence>
<organism evidence="3 4">
    <name type="scientific">Periconia macrospinosa</name>
    <dbReference type="NCBI Taxonomy" id="97972"/>
    <lineage>
        <taxon>Eukaryota</taxon>
        <taxon>Fungi</taxon>
        <taxon>Dikarya</taxon>
        <taxon>Ascomycota</taxon>
        <taxon>Pezizomycotina</taxon>
        <taxon>Dothideomycetes</taxon>
        <taxon>Pleosporomycetidae</taxon>
        <taxon>Pleosporales</taxon>
        <taxon>Massarineae</taxon>
        <taxon>Periconiaceae</taxon>
        <taxon>Periconia</taxon>
    </lineage>
</organism>
<dbReference type="OrthoDB" id="3535998at2759"/>
<sequence length="369" mass="40871">MAVSCLYRDPISYRSNDLMSTSIYVPPHMATMRKSPSYEGHSSGSERKMSASSGVKKRPSRAGTRSVTTLTAAQLERKRANDREAQRAIRQRTKDHIETLERQVRELTAQLESNGSSKMMDLIRRNDELEQENAVLRARLSHAVQALGLPENSGAPSPSDRIQILSQPRRSSASARSVHSVPEMTTTPISQSHSHWQSQHGYAHGPNMASPHVEHPPNNWNAHPSAHPSHPTVSISVPDSSLHAVEPVSYPSPYSMDNNARSMSYPLENASLVTSQPMQMGGYSTPTSNPSPHPVEYQRHMSVPMNAPPPANNSQHAHTYPSQGHQGYVPQASHAGEMMMAPATHQQPQMMNEQGQMMYHMQPPMKVEH</sequence>
<keyword evidence="1" id="KW-0175">Coiled coil</keyword>
<dbReference type="PANTHER" id="PTHR37012">
    <property type="entry name" value="B-ZIP TRANSCRIPTION FACTOR (EUROFUNG)-RELATED"/>
    <property type="match status" value="1"/>
</dbReference>
<feature type="coiled-coil region" evidence="1">
    <location>
        <begin position="83"/>
        <end position="146"/>
    </location>
</feature>
<dbReference type="InterPro" id="IPR046347">
    <property type="entry name" value="bZIP_sf"/>
</dbReference>
<keyword evidence="4" id="KW-1185">Reference proteome</keyword>
<evidence type="ECO:0000313" key="3">
    <source>
        <dbReference type="EMBL" id="PVI08293.1"/>
    </source>
</evidence>
<dbReference type="AlphaFoldDB" id="A0A2V1ECN7"/>
<gene>
    <name evidence="3" type="ORF">DM02DRAFT_637131</name>
</gene>
<protein>
    <recommendedName>
        <fullName evidence="5">BZIP domain-containing protein</fullName>
    </recommendedName>
</protein>
<dbReference type="Gene3D" id="1.20.5.170">
    <property type="match status" value="1"/>
</dbReference>
<feature type="region of interest" description="Disordered" evidence="2">
    <location>
        <begin position="31"/>
        <end position="68"/>
    </location>
</feature>
<dbReference type="EMBL" id="KZ805300">
    <property type="protein sequence ID" value="PVI08293.1"/>
    <property type="molecule type" value="Genomic_DNA"/>
</dbReference>
<dbReference type="GO" id="GO:0003700">
    <property type="term" value="F:DNA-binding transcription factor activity"/>
    <property type="evidence" value="ECO:0007669"/>
    <property type="project" value="InterPro"/>
</dbReference>
<evidence type="ECO:0000313" key="4">
    <source>
        <dbReference type="Proteomes" id="UP000244855"/>
    </source>
</evidence>
<name>A0A2V1ECN7_9PLEO</name>
<feature type="region of interest" description="Disordered" evidence="2">
    <location>
        <begin position="148"/>
        <end position="237"/>
    </location>
</feature>
<dbReference type="STRING" id="97972.A0A2V1ECN7"/>
<feature type="compositionally biased region" description="Low complexity" evidence="2">
    <location>
        <begin position="190"/>
        <end position="200"/>
    </location>
</feature>
<reference evidence="3 4" key="1">
    <citation type="journal article" date="2018" name="Sci. Rep.">
        <title>Comparative genomics provides insights into the lifestyle and reveals functional heterogeneity of dark septate endophytic fungi.</title>
        <authorList>
            <person name="Knapp D.G."/>
            <person name="Nemeth J.B."/>
            <person name="Barry K."/>
            <person name="Hainaut M."/>
            <person name="Henrissat B."/>
            <person name="Johnson J."/>
            <person name="Kuo A."/>
            <person name="Lim J.H.P."/>
            <person name="Lipzen A."/>
            <person name="Nolan M."/>
            <person name="Ohm R.A."/>
            <person name="Tamas L."/>
            <person name="Grigoriev I.V."/>
            <person name="Spatafora J.W."/>
            <person name="Nagy L.G."/>
            <person name="Kovacs G.M."/>
        </authorList>
    </citation>
    <scope>NUCLEOTIDE SEQUENCE [LARGE SCALE GENOMIC DNA]</scope>
    <source>
        <strain evidence="3 4">DSE2036</strain>
    </source>
</reference>
<dbReference type="CDD" id="cd14688">
    <property type="entry name" value="bZIP_YAP"/>
    <property type="match status" value="1"/>
</dbReference>